<evidence type="ECO:0000313" key="3">
    <source>
        <dbReference type="Proteomes" id="UP000195106"/>
    </source>
</evidence>
<proteinExistence type="predicted"/>
<organism evidence="2 3">
    <name type="scientific">Clavibacter michiganensis</name>
    <dbReference type="NCBI Taxonomy" id="28447"/>
    <lineage>
        <taxon>Bacteria</taxon>
        <taxon>Bacillati</taxon>
        <taxon>Actinomycetota</taxon>
        <taxon>Actinomycetes</taxon>
        <taxon>Micrococcales</taxon>
        <taxon>Microbacteriaceae</taxon>
        <taxon>Clavibacter</taxon>
    </lineage>
</organism>
<sequence length="94" mass="9867">MCDEDGCSATLEQSRLPAIPESDLPEHMAAATGPGLWRLERGMTTPAQATFTALAADGTTLAEVTPELSWRPVDPFDRCQGPKTAGTVNLPVAG</sequence>
<feature type="region of interest" description="Disordered" evidence="1">
    <location>
        <begin position="1"/>
        <end position="28"/>
    </location>
</feature>
<feature type="region of interest" description="Disordered" evidence="1">
    <location>
        <begin position="73"/>
        <end position="94"/>
    </location>
</feature>
<evidence type="ECO:0000256" key="1">
    <source>
        <dbReference type="SAM" id="MobiDB-lite"/>
    </source>
</evidence>
<gene>
    <name evidence="2" type="ORF">CMsap09_15175</name>
</gene>
<protein>
    <submittedName>
        <fullName evidence="2">Uncharacterized protein</fullName>
    </submittedName>
</protein>
<name>A0A251XYP8_9MICO</name>
<dbReference type="AlphaFoldDB" id="A0A251XYP8"/>
<reference evidence="2 3" key="1">
    <citation type="submission" date="2016-08" db="EMBL/GenBank/DDBJ databases">
        <title>Genome sequence of Clavibacter michiganensis spp. strain CASJ009.</title>
        <authorList>
            <person name="Thapa S.P."/>
            <person name="Coaker G."/>
        </authorList>
    </citation>
    <scope>NUCLEOTIDE SEQUENCE [LARGE SCALE GENOMIC DNA]</scope>
    <source>
        <strain evidence="2">CASJ009</strain>
    </source>
</reference>
<accession>A0A251XYP8</accession>
<evidence type="ECO:0000313" key="2">
    <source>
        <dbReference type="EMBL" id="OUE10288.1"/>
    </source>
</evidence>
<dbReference type="Proteomes" id="UP000195106">
    <property type="component" value="Unassembled WGS sequence"/>
</dbReference>
<dbReference type="EMBL" id="MDHJ01000001">
    <property type="protein sequence ID" value="OUE10288.1"/>
    <property type="molecule type" value="Genomic_DNA"/>
</dbReference>
<comment type="caution">
    <text evidence="2">The sequence shown here is derived from an EMBL/GenBank/DDBJ whole genome shotgun (WGS) entry which is preliminary data.</text>
</comment>